<evidence type="ECO:0000256" key="2">
    <source>
        <dbReference type="SAM" id="Phobius"/>
    </source>
</evidence>
<reference evidence="3 4" key="1">
    <citation type="journal article" date="2014" name="Genome Announc.">
        <title>Draft Genome Sequence of Kocuria palustris PEL.</title>
        <authorList>
            <person name="Sharma G."/>
            <person name="Khatri I."/>
            <person name="Subramanian S."/>
        </authorList>
    </citation>
    <scope>NUCLEOTIDE SEQUENCE [LARGE SCALE GENOMIC DNA]</scope>
    <source>
        <strain evidence="3 4">PEL</strain>
    </source>
</reference>
<evidence type="ECO:0000313" key="4">
    <source>
        <dbReference type="Proteomes" id="UP000009877"/>
    </source>
</evidence>
<dbReference type="STRING" id="71999.KPaMU14_01190"/>
<keyword evidence="2" id="KW-1133">Transmembrane helix</keyword>
<feature type="transmembrane region" description="Helical" evidence="2">
    <location>
        <begin position="92"/>
        <end position="110"/>
    </location>
</feature>
<dbReference type="GeneID" id="93316440"/>
<dbReference type="Proteomes" id="UP000009877">
    <property type="component" value="Unassembled WGS sequence"/>
</dbReference>
<name>M2WG89_9MICC</name>
<organism evidence="3 4">
    <name type="scientific">Kocuria palustris PEL</name>
    <dbReference type="NCBI Taxonomy" id="1236550"/>
    <lineage>
        <taxon>Bacteria</taxon>
        <taxon>Bacillati</taxon>
        <taxon>Actinomycetota</taxon>
        <taxon>Actinomycetes</taxon>
        <taxon>Micrococcales</taxon>
        <taxon>Micrococcaceae</taxon>
        <taxon>Kocuria</taxon>
    </lineage>
</organism>
<evidence type="ECO:0000313" key="3">
    <source>
        <dbReference type="EMBL" id="EME37562.1"/>
    </source>
</evidence>
<sequence>MKSAVIAPALLAIAAVIQALGMHQYHQDAITVTGQLFFTLFLMGLAVFYGLRGRAERFSTVRLGLLVLSVLALVLALVGWGMALFWFYPSVWMFYGTFLVLLITAVVAVASNPSARQRERELEEQEEAEADPDASADAEAGAR</sequence>
<protein>
    <submittedName>
        <fullName evidence="3">Uncharacterized protein</fullName>
    </submittedName>
</protein>
<keyword evidence="2" id="KW-0812">Transmembrane</keyword>
<proteinExistence type="predicted"/>
<dbReference type="AlphaFoldDB" id="M2WG89"/>
<keyword evidence="4" id="KW-1185">Reference proteome</keyword>
<evidence type="ECO:0000256" key="1">
    <source>
        <dbReference type="SAM" id="MobiDB-lite"/>
    </source>
</evidence>
<feature type="region of interest" description="Disordered" evidence="1">
    <location>
        <begin position="118"/>
        <end position="143"/>
    </location>
</feature>
<feature type="compositionally biased region" description="Acidic residues" evidence="1">
    <location>
        <begin position="122"/>
        <end position="136"/>
    </location>
</feature>
<dbReference type="EMBL" id="ANHZ02000003">
    <property type="protein sequence ID" value="EME37562.1"/>
    <property type="molecule type" value="Genomic_DNA"/>
</dbReference>
<keyword evidence="2" id="KW-0472">Membrane</keyword>
<accession>M2WG89</accession>
<gene>
    <name evidence="3" type="ORF">C884_01613</name>
</gene>
<dbReference type="RefSeq" id="WP_006213684.1">
    <property type="nucleotide sequence ID" value="NZ_ANHZ02000003.1"/>
</dbReference>
<feature type="transmembrane region" description="Helical" evidence="2">
    <location>
        <begin position="63"/>
        <end position="86"/>
    </location>
</feature>
<feature type="transmembrane region" description="Helical" evidence="2">
    <location>
        <begin position="29"/>
        <end position="51"/>
    </location>
</feature>
<comment type="caution">
    <text evidence="3">The sequence shown here is derived from an EMBL/GenBank/DDBJ whole genome shotgun (WGS) entry which is preliminary data.</text>
</comment>